<reference evidence="1 2" key="1">
    <citation type="submission" date="2024-03" db="EMBL/GenBank/DDBJ databases">
        <authorList>
            <person name="Gkanogiannis A."/>
            <person name="Becerra Lopez-Lavalle L."/>
        </authorList>
    </citation>
    <scope>NUCLEOTIDE SEQUENCE [LARGE SCALE GENOMIC DNA]</scope>
</reference>
<protein>
    <submittedName>
        <fullName evidence="1">Uncharacterized protein</fullName>
    </submittedName>
</protein>
<dbReference type="PANTHER" id="PTHR33696">
    <property type="entry name" value="T22J18.15-RELATED"/>
    <property type="match status" value="1"/>
</dbReference>
<keyword evidence="2" id="KW-1185">Reference proteome</keyword>
<sequence length="132" mass="14781">MAMACNNRTHSRGRVAFSWENKPGVCKAAVAPPHCRLDDEDLLKKQLRPPPCTPARNGDRKLRKHGGVEDPFLAAYRECTNGDDEKIYKLKKKKYGFGGWMTMNLFGNLSCKNLTAVRDDSLISSPVSKRSV</sequence>
<dbReference type="Proteomes" id="UP001642487">
    <property type="component" value="Chromosome 3"/>
</dbReference>
<organism evidence="1 2">
    <name type="scientific">Citrullus colocynthis</name>
    <name type="common">colocynth</name>
    <dbReference type="NCBI Taxonomy" id="252529"/>
    <lineage>
        <taxon>Eukaryota</taxon>
        <taxon>Viridiplantae</taxon>
        <taxon>Streptophyta</taxon>
        <taxon>Embryophyta</taxon>
        <taxon>Tracheophyta</taxon>
        <taxon>Spermatophyta</taxon>
        <taxon>Magnoliopsida</taxon>
        <taxon>eudicotyledons</taxon>
        <taxon>Gunneridae</taxon>
        <taxon>Pentapetalae</taxon>
        <taxon>rosids</taxon>
        <taxon>fabids</taxon>
        <taxon>Cucurbitales</taxon>
        <taxon>Cucurbitaceae</taxon>
        <taxon>Benincaseae</taxon>
        <taxon>Citrullus</taxon>
    </lineage>
</organism>
<evidence type="ECO:0000313" key="1">
    <source>
        <dbReference type="EMBL" id="CAK9316461.1"/>
    </source>
</evidence>
<dbReference type="EMBL" id="OZ021737">
    <property type="protein sequence ID" value="CAK9316461.1"/>
    <property type="molecule type" value="Genomic_DNA"/>
</dbReference>
<accession>A0ABP0YBG2</accession>
<gene>
    <name evidence="1" type="ORF">CITCOLO1_LOCUS8322</name>
</gene>
<name>A0ABP0YBG2_9ROSI</name>
<dbReference type="PANTHER" id="PTHR33696:SF3">
    <property type="entry name" value="FLZ-TYPE DOMAIN-CONTAINING PROTEIN"/>
    <property type="match status" value="1"/>
</dbReference>
<evidence type="ECO:0000313" key="2">
    <source>
        <dbReference type="Proteomes" id="UP001642487"/>
    </source>
</evidence>
<proteinExistence type="predicted"/>